<evidence type="ECO:0000313" key="2">
    <source>
        <dbReference type="Proteomes" id="UP001497680"/>
    </source>
</evidence>
<name>A0ACC0CZQ5_9PEZI</name>
<keyword evidence="2" id="KW-1185">Reference proteome</keyword>
<accession>A0ACC0CZQ5</accession>
<dbReference type="Proteomes" id="UP001497680">
    <property type="component" value="Unassembled WGS sequence"/>
</dbReference>
<proteinExistence type="predicted"/>
<evidence type="ECO:0000313" key="1">
    <source>
        <dbReference type="EMBL" id="KAI6085954.1"/>
    </source>
</evidence>
<dbReference type="EMBL" id="MU394320">
    <property type="protein sequence ID" value="KAI6085954.1"/>
    <property type="molecule type" value="Genomic_DNA"/>
</dbReference>
<gene>
    <name evidence="1" type="ORF">F4821DRAFT_141930</name>
</gene>
<organism evidence="1 2">
    <name type="scientific">Hypoxylon rubiginosum</name>
    <dbReference type="NCBI Taxonomy" id="110542"/>
    <lineage>
        <taxon>Eukaryota</taxon>
        <taxon>Fungi</taxon>
        <taxon>Dikarya</taxon>
        <taxon>Ascomycota</taxon>
        <taxon>Pezizomycotina</taxon>
        <taxon>Sordariomycetes</taxon>
        <taxon>Xylariomycetidae</taxon>
        <taxon>Xylariales</taxon>
        <taxon>Hypoxylaceae</taxon>
        <taxon>Hypoxylon</taxon>
    </lineage>
</organism>
<comment type="caution">
    <text evidence="1">The sequence shown here is derived from an EMBL/GenBank/DDBJ whole genome shotgun (WGS) entry which is preliminary data.</text>
</comment>
<reference evidence="1 2" key="1">
    <citation type="journal article" date="2022" name="New Phytol.">
        <title>Ecological generalism drives hyperdiversity of secondary metabolite gene clusters in xylarialean endophytes.</title>
        <authorList>
            <person name="Franco M.E.E."/>
            <person name="Wisecaver J.H."/>
            <person name="Arnold A.E."/>
            <person name="Ju Y.M."/>
            <person name="Slot J.C."/>
            <person name="Ahrendt S."/>
            <person name="Moore L.P."/>
            <person name="Eastman K.E."/>
            <person name="Scott K."/>
            <person name="Konkel Z."/>
            <person name="Mondo S.J."/>
            <person name="Kuo A."/>
            <person name="Hayes R.D."/>
            <person name="Haridas S."/>
            <person name="Andreopoulos B."/>
            <person name="Riley R."/>
            <person name="LaButti K."/>
            <person name="Pangilinan J."/>
            <person name="Lipzen A."/>
            <person name="Amirebrahimi M."/>
            <person name="Yan J."/>
            <person name="Adam C."/>
            <person name="Keymanesh K."/>
            <person name="Ng V."/>
            <person name="Louie K."/>
            <person name="Northen T."/>
            <person name="Drula E."/>
            <person name="Henrissat B."/>
            <person name="Hsieh H.M."/>
            <person name="Youens-Clark K."/>
            <person name="Lutzoni F."/>
            <person name="Miadlikowska J."/>
            <person name="Eastwood D.C."/>
            <person name="Hamelin R.C."/>
            <person name="Grigoriev I.V."/>
            <person name="U'Ren J.M."/>
        </authorList>
    </citation>
    <scope>NUCLEOTIDE SEQUENCE [LARGE SCALE GENOMIC DNA]</scope>
    <source>
        <strain evidence="1 2">ER1909</strain>
    </source>
</reference>
<sequence>MPVSQEAVPLVVVFTLFLAIAFVAVGLRLYVRIAVLKNPGWDDWLCLASACCALATYLSNMGTVASGFGNPLSSLTPEDRLTALQTLWISPPLWGLSSALIKMSIVTSYLRIWSSRPFLHLSRLLLLLIAIFGLTLFLGGVLACIPISLSWQPPNLRDSNHCLNLPRFMFVTSTLNTALDLLVLSVPVPLLRRLQIARKQRIALLVVFTIGAIVCIASAMRLVSIYQLQETADPSTSGITLGLWSGVELTLAVICACLPTLRPVLARVFPRLLHTTAAGSASTWIGTGTGTGVRGGGGGARRLTGDENGTYRMRELHSTDLSDLGSSSDGNKPGDNSDVERGVIRVKVEQEDVDKHDRSAWI</sequence>
<protein>
    <submittedName>
        <fullName evidence="1">Uncharacterized protein</fullName>
    </submittedName>
</protein>